<dbReference type="GeneID" id="63763744"/>
<dbReference type="AlphaFoldDB" id="A0A1L9T7Q2"/>
<gene>
    <name evidence="1" type="ORF">ASPSYDRAFT_48673</name>
</gene>
<sequence>MLVLAIVGAGGVYTGTNPAYTTVELTHHFKASQTRFMIAEPELLGPLSAALIYSMRFTYKIAVKD</sequence>
<dbReference type="EMBL" id="KV878592">
    <property type="protein sequence ID" value="OJJ55470.1"/>
    <property type="molecule type" value="Genomic_DNA"/>
</dbReference>
<dbReference type="SUPFAM" id="SSF56801">
    <property type="entry name" value="Acetyl-CoA synthetase-like"/>
    <property type="match status" value="1"/>
</dbReference>
<evidence type="ECO:0000313" key="2">
    <source>
        <dbReference type="Proteomes" id="UP000184356"/>
    </source>
</evidence>
<protein>
    <recommendedName>
        <fullName evidence="3">AMP-dependent synthetase/ligase domain-containing protein</fullName>
    </recommendedName>
</protein>
<dbReference type="OrthoDB" id="6509636at2759"/>
<dbReference type="Proteomes" id="UP000184356">
    <property type="component" value="Unassembled WGS sequence"/>
</dbReference>
<dbReference type="Gene3D" id="3.40.50.980">
    <property type="match status" value="1"/>
</dbReference>
<proteinExistence type="predicted"/>
<dbReference type="VEuPathDB" id="FungiDB:ASPSYDRAFT_48673"/>
<reference evidence="2" key="1">
    <citation type="journal article" date="2017" name="Genome Biol.">
        <title>Comparative genomics reveals high biological diversity and specific adaptations in the industrially and medically important fungal genus Aspergillus.</title>
        <authorList>
            <person name="de Vries R.P."/>
            <person name="Riley R."/>
            <person name="Wiebenga A."/>
            <person name="Aguilar-Osorio G."/>
            <person name="Amillis S."/>
            <person name="Uchima C.A."/>
            <person name="Anderluh G."/>
            <person name="Asadollahi M."/>
            <person name="Askin M."/>
            <person name="Barry K."/>
            <person name="Battaglia E."/>
            <person name="Bayram O."/>
            <person name="Benocci T."/>
            <person name="Braus-Stromeyer S.A."/>
            <person name="Caldana C."/>
            <person name="Canovas D."/>
            <person name="Cerqueira G.C."/>
            <person name="Chen F."/>
            <person name="Chen W."/>
            <person name="Choi C."/>
            <person name="Clum A."/>
            <person name="Dos Santos R.A."/>
            <person name="Damasio A.R."/>
            <person name="Diallinas G."/>
            <person name="Emri T."/>
            <person name="Fekete E."/>
            <person name="Flipphi M."/>
            <person name="Freyberg S."/>
            <person name="Gallo A."/>
            <person name="Gournas C."/>
            <person name="Habgood R."/>
            <person name="Hainaut M."/>
            <person name="Harispe M.L."/>
            <person name="Henrissat B."/>
            <person name="Hilden K.S."/>
            <person name="Hope R."/>
            <person name="Hossain A."/>
            <person name="Karabika E."/>
            <person name="Karaffa L."/>
            <person name="Karanyi Z."/>
            <person name="Krasevec N."/>
            <person name="Kuo A."/>
            <person name="Kusch H."/>
            <person name="LaButti K."/>
            <person name="Lagendijk E.L."/>
            <person name="Lapidus A."/>
            <person name="Levasseur A."/>
            <person name="Lindquist E."/>
            <person name="Lipzen A."/>
            <person name="Logrieco A.F."/>
            <person name="MacCabe A."/>
            <person name="Maekelae M.R."/>
            <person name="Malavazi I."/>
            <person name="Melin P."/>
            <person name="Meyer V."/>
            <person name="Mielnichuk N."/>
            <person name="Miskei M."/>
            <person name="Molnar A.P."/>
            <person name="Mule G."/>
            <person name="Ngan C.Y."/>
            <person name="Orejas M."/>
            <person name="Orosz E."/>
            <person name="Ouedraogo J.P."/>
            <person name="Overkamp K.M."/>
            <person name="Park H.-S."/>
            <person name="Perrone G."/>
            <person name="Piumi F."/>
            <person name="Punt P.J."/>
            <person name="Ram A.F."/>
            <person name="Ramon A."/>
            <person name="Rauscher S."/>
            <person name="Record E."/>
            <person name="Riano-Pachon D.M."/>
            <person name="Robert V."/>
            <person name="Roehrig J."/>
            <person name="Ruller R."/>
            <person name="Salamov A."/>
            <person name="Salih N.S."/>
            <person name="Samson R.A."/>
            <person name="Sandor E."/>
            <person name="Sanguinetti M."/>
            <person name="Schuetze T."/>
            <person name="Sepcic K."/>
            <person name="Shelest E."/>
            <person name="Sherlock G."/>
            <person name="Sophianopoulou V."/>
            <person name="Squina F.M."/>
            <person name="Sun H."/>
            <person name="Susca A."/>
            <person name="Todd R.B."/>
            <person name="Tsang A."/>
            <person name="Unkles S.E."/>
            <person name="van de Wiele N."/>
            <person name="van Rossen-Uffink D."/>
            <person name="Oliveira J.V."/>
            <person name="Vesth T.C."/>
            <person name="Visser J."/>
            <person name="Yu J.-H."/>
            <person name="Zhou M."/>
            <person name="Andersen M.R."/>
            <person name="Archer D.B."/>
            <person name="Baker S.E."/>
            <person name="Benoit I."/>
            <person name="Brakhage A.A."/>
            <person name="Braus G.H."/>
            <person name="Fischer R."/>
            <person name="Frisvad J.C."/>
            <person name="Goldman G.H."/>
            <person name="Houbraken J."/>
            <person name="Oakley B."/>
            <person name="Pocsi I."/>
            <person name="Scazzocchio C."/>
            <person name="Seiboth B."/>
            <person name="vanKuyk P.A."/>
            <person name="Wortman J."/>
            <person name="Dyer P.S."/>
            <person name="Grigoriev I.V."/>
        </authorList>
    </citation>
    <scope>NUCLEOTIDE SEQUENCE [LARGE SCALE GENOMIC DNA]</scope>
    <source>
        <strain evidence="2">CBS 593.65</strain>
    </source>
</reference>
<dbReference type="RefSeq" id="XP_040699276.1">
    <property type="nucleotide sequence ID" value="XM_040847671.1"/>
</dbReference>
<keyword evidence="2" id="KW-1185">Reference proteome</keyword>
<organism evidence="1 2">
    <name type="scientific">Aspergillus sydowii CBS 593.65</name>
    <dbReference type="NCBI Taxonomy" id="1036612"/>
    <lineage>
        <taxon>Eukaryota</taxon>
        <taxon>Fungi</taxon>
        <taxon>Dikarya</taxon>
        <taxon>Ascomycota</taxon>
        <taxon>Pezizomycotina</taxon>
        <taxon>Eurotiomycetes</taxon>
        <taxon>Eurotiomycetidae</taxon>
        <taxon>Eurotiales</taxon>
        <taxon>Aspergillaceae</taxon>
        <taxon>Aspergillus</taxon>
        <taxon>Aspergillus subgen. Nidulantes</taxon>
    </lineage>
</organism>
<evidence type="ECO:0000313" key="1">
    <source>
        <dbReference type="EMBL" id="OJJ55470.1"/>
    </source>
</evidence>
<accession>A0A1L9T7Q2</accession>
<evidence type="ECO:0008006" key="3">
    <source>
        <dbReference type="Google" id="ProtNLM"/>
    </source>
</evidence>
<name>A0A1L9T7Q2_9EURO</name>
<dbReference type="STRING" id="1036612.A0A1L9T7Q2"/>